<evidence type="ECO:0000313" key="5">
    <source>
        <dbReference type="EMBL" id="CEN50817.1"/>
    </source>
</evidence>
<evidence type="ECO:0000313" key="7">
    <source>
        <dbReference type="Proteomes" id="UP000044026"/>
    </source>
</evidence>
<dbReference type="AlphaFoldDB" id="A0A0B7HB72"/>
<dbReference type="Proteomes" id="UP000044026">
    <property type="component" value="Unassembled WGS sequence"/>
</dbReference>
<evidence type="ECO:0000313" key="4">
    <source>
        <dbReference type="EMBL" id="CEN35779.1"/>
    </source>
</evidence>
<reference evidence="2" key="2">
    <citation type="journal article" date="2017" name="Genome Announc.">
        <title>Twelve Complete Reference Genomes of Clinical Isolates in the Capnocytophaga Genus.</title>
        <authorList>
            <person name="Villarma A."/>
            <person name="Gulvik C.A."/>
            <person name="Rowe L.A."/>
            <person name="Sheth M."/>
            <person name="Juieng P."/>
            <person name="Nicholson A.C."/>
            <person name="Loparev V.N."/>
            <person name="McQuiston J.R."/>
        </authorList>
    </citation>
    <scope>NUCLEOTIDE SEQUENCE</scope>
    <source>
        <strain evidence="3">H3936</strain>
        <strain evidence="2">H5594</strain>
    </source>
</reference>
<evidence type="ECO:0000313" key="9">
    <source>
        <dbReference type="Proteomes" id="UP000243753"/>
    </source>
</evidence>
<dbReference type="Proteomes" id="UP000243136">
    <property type="component" value="Chromosome"/>
</dbReference>
<name>A0A0B7HB72_9FLAO</name>
<reference evidence="8 9" key="3">
    <citation type="submission" date="2017-06" db="EMBL/GenBank/DDBJ databases">
        <title>Capnocytophaga spp. assemblies.</title>
        <authorList>
            <person name="Gulvik C.A."/>
        </authorList>
    </citation>
    <scope>NUCLEOTIDE SEQUENCE [LARGE SCALE GENOMIC DNA]</scope>
    <source>
        <strain evidence="9">H3936</strain>
        <strain evidence="8">H5594</strain>
    </source>
</reference>
<keyword evidence="1" id="KW-0472">Membrane</keyword>
<dbReference type="EMBL" id="CP022389">
    <property type="protein sequence ID" value="ATA93353.1"/>
    <property type="molecule type" value="Genomic_DNA"/>
</dbReference>
<feature type="transmembrane region" description="Helical" evidence="1">
    <location>
        <begin position="6"/>
        <end position="25"/>
    </location>
</feature>
<dbReference type="EMBL" id="CP022388">
    <property type="protein sequence ID" value="ATA91244.1"/>
    <property type="molecule type" value="Genomic_DNA"/>
</dbReference>
<dbReference type="Proteomes" id="UP000243753">
    <property type="component" value="Chromosome"/>
</dbReference>
<gene>
    <name evidence="5" type="ORF">CCAN11_2210001</name>
    <name evidence="4" type="ORF">CCAN12_630009</name>
    <name evidence="3" type="ORF">CGC54_02865</name>
    <name evidence="2" type="ORF">CGC56_03115</name>
</gene>
<evidence type="ECO:0000313" key="2">
    <source>
        <dbReference type="EMBL" id="ATA91244.1"/>
    </source>
</evidence>
<accession>A0A0B7HB72</accession>
<evidence type="ECO:0000313" key="8">
    <source>
        <dbReference type="Proteomes" id="UP000243136"/>
    </source>
</evidence>
<dbReference type="EMBL" id="CDOK01000137">
    <property type="protein sequence ID" value="CEN50817.1"/>
    <property type="molecule type" value="Genomic_DNA"/>
</dbReference>
<evidence type="ECO:0000313" key="6">
    <source>
        <dbReference type="Proteomes" id="UP000039370"/>
    </source>
</evidence>
<dbReference type="OMA" id="NYKGVKW"/>
<protein>
    <submittedName>
        <fullName evidence="4">Uncharacterized protein</fullName>
    </submittedName>
</protein>
<proteinExistence type="predicted"/>
<dbReference type="RefSeq" id="WP_013997607.1">
    <property type="nucleotide sequence ID" value="NZ_CP029450.1"/>
</dbReference>
<dbReference type="Proteomes" id="UP000039370">
    <property type="component" value="Unassembled WGS sequence"/>
</dbReference>
<keyword evidence="1" id="KW-1133">Transmembrane helix</keyword>
<dbReference type="EMBL" id="CDOE01000060">
    <property type="protein sequence ID" value="CEN35779.1"/>
    <property type="molecule type" value="Genomic_DNA"/>
</dbReference>
<organism evidence="4 7">
    <name type="scientific">Capnocytophaga canimorsus</name>
    <dbReference type="NCBI Taxonomy" id="28188"/>
    <lineage>
        <taxon>Bacteria</taxon>
        <taxon>Pseudomonadati</taxon>
        <taxon>Bacteroidota</taxon>
        <taxon>Flavobacteriia</taxon>
        <taxon>Flavobacteriales</taxon>
        <taxon>Flavobacteriaceae</taxon>
        <taxon>Capnocytophaga</taxon>
    </lineage>
</organism>
<keyword evidence="1" id="KW-0812">Transmembrane</keyword>
<reference evidence="6 7" key="1">
    <citation type="submission" date="2015-01" db="EMBL/GenBank/DDBJ databases">
        <authorList>
            <person name="MANFREDI Pablo"/>
        </authorList>
    </citation>
    <scope>NUCLEOTIDE SEQUENCE [LARGE SCALE GENOMIC DNA]</scope>
    <source>
        <strain evidence="5 6">Cc11</strain>
        <strain evidence="4 7">Cc12</strain>
    </source>
</reference>
<evidence type="ECO:0000256" key="1">
    <source>
        <dbReference type="SAM" id="Phobius"/>
    </source>
</evidence>
<evidence type="ECO:0000313" key="3">
    <source>
        <dbReference type="EMBL" id="ATA93353.1"/>
    </source>
</evidence>
<feature type="transmembrane region" description="Helical" evidence="1">
    <location>
        <begin position="41"/>
        <end position="60"/>
    </location>
</feature>
<sequence length="61" mass="7458">MITQGQLIFAIVFFIGFVLITTYSYRKDKKLHQKYYKGSRYILLGFVFFLLMLFLLKYMMR</sequence>